<dbReference type="Pfam" id="PF01546">
    <property type="entry name" value="Peptidase_M20"/>
    <property type="match status" value="1"/>
</dbReference>
<name>A0A8B4QF62_9BACL</name>
<dbReference type="Pfam" id="PF07687">
    <property type="entry name" value="M20_dimer"/>
    <property type="match status" value="1"/>
</dbReference>
<dbReference type="SUPFAM" id="SSF55031">
    <property type="entry name" value="Bacterial exopeptidase dimerisation domain"/>
    <property type="match status" value="1"/>
</dbReference>
<accession>A0A8B4QF62</accession>
<dbReference type="EC" id="3.5.1.18" evidence="7"/>
<dbReference type="AlphaFoldDB" id="A0A8B4QF62"/>
<evidence type="ECO:0000256" key="2">
    <source>
        <dbReference type="ARBA" id="ARBA00022670"/>
    </source>
</evidence>
<protein>
    <submittedName>
        <fullName evidence="8">Carboxypeptidase PM20D1</fullName>
    </submittedName>
    <submittedName>
        <fullName evidence="7">Probable succinyl-diaminopimelate desuccinylase</fullName>
        <ecNumber evidence="7">3.5.1.18</ecNumber>
    </submittedName>
</protein>
<evidence type="ECO:0000256" key="5">
    <source>
        <dbReference type="ARBA" id="ARBA00022833"/>
    </source>
</evidence>
<keyword evidence="10" id="KW-1185">Reference proteome</keyword>
<dbReference type="InterPro" id="IPR047177">
    <property type="entry name" value="Pept_M20A"/>
</dbReference>
<dbReference type="FunFam" id="3.40.630.10:FF:000027">
    <property type="entry name" value="N-fatty-acyl-amino acid synthase/hydrolase PM20D1"/>
    <property type="match status" value="1"/>
</dbReference>
<dbReference type="Proteomes" id="UP000254330">
    <property type="component" value="Unassembled WGS sequence"/>
</dbReference>
<organism evidence="7 9">
    <name type="scientific">Kurthia zopfii</name>
    <dbReference type="NCBI Taxonomy" id="1650"/>
    <lineage>
        <taxon>Bacteria</taxon>
        <taxon>Bacillati</taxon>
        <taxon>Bacillota</taxon>
        <taxon>Bacilli</taxon>
        <taxon>Bacillales</taxon>
        <taxon>Caryophanaceae</taxon>
        <taxon>Kurthia</taxon>
    </lineage>
</organism>
<proteinExistence type="inferred from homology"/>
<dbReference type="SUPFAM" id="SSF53187">
    <property type="entry name" value="Zn-dependent exopeptidases"/>
    <property type="match status" value="1"/>
</dbReference>
<dbReference type="Proteomes" id="UP000294641">
    <property type="component" value="Unassembled WGS sequence"/>
</dbReference>
<dbReference type="RefSeq" id="WP_109350690.1">
    <property type="nucleotide sequence ID" value="NZ_BJUE01000050.1"/>
</dbReference>
<evidence type="ECO:0000256" key="4">
    <source>
        <dbReference type="ARBA" id="ARBA00022801"/>
    </source>
</evidence>
<keyword evidence="2" id="KW-0645">Protease</keyword>
<evidence type="ECO:0000256" key="1">
    <source>
        <dbReference type="ARBA" id="ARBA00006247"/>
    </source>
</evidence>
<evidence type="ECO:0000256" key="3">
    <source>
        <dbReference type="ARBA" id="ARBA00022723"/>
    </source>
</evidence>
<dbReference type="Gene3D" id="1.10.150.900">
    <property type="match status" value="1"/>
</dbReference>
<sequence>MKKYIINGIGTLLIVLVLVTITLAILAQTKQPDVKEELFPVNEEEAIENLSNAVKFKTVSTEDRKDINYKEFTRFLTFLKETYPTVYKQLEVETVNEYSVVLKWAGADETAQPIGLTSHYDVVPVAKGTEKDWEQDAFSGKVDEQFIWGRGTLDDKVGVIGTLEAIKYLVEDNYIPKQDIYLLFGHDEEIGGDEGAAKLTEYFKEKDIQLKYILDEGGAIVKGMVPGVEKPVGVIGVAEKGSATAILSVKGSGGHSSQPKSMTNVGRLSKAIANLEEKQFNASISGPTEELFEFTAPEMSFMYKYIFENQWLFKPVIKKILLSKPATAAVVRTTIAPTIFHAGDKDNILPEKAEAIINLRVMPGDTLADLQKQMEKMIDDDQVKIKIEGNEASKVSSTTSESFKSIQKAVRSVDDQVVVAPYIMIGASDSKHYAEIADDAYRFLPIKMEEDSLERMHGTNERIEKKAYLESIQFYIHLLKQ</sequence>
<keyword evidence="8" id="KW-0121">Carboxypeptidase</keyword>
<keyword evidence="5" id="KW-0862">Zinc</keyword>
<gene>
    <name evidence="7" type="primary">dapE_2</name>
    <name evidence="8" type="ORF">DFR61_14518</name>
    <name evidence="7" type="ORF">NCTC10597_03018</name>
</gene>
<feature type="domain" description="Peptidase M20 dimerisation" evidence="6">
    <location>
        <begin position="237"/>
        <end position="383"/>
    </location>
</feature>
<dbReference type="InterPro" id="IPR001261">
    <property type="entry name" value="ArgE/DapE_CS"/>
</dbReference>
<dbReference type="PROSITE" id="PS00758">
    <property type="entry name" value="ARGE_DAPE_CPG2_1"/>
    <property type="match status" value="1"/>
</dbReference>
<dbReference type="InterPro" id="IPR002933">
    <property type="entry name" value="Peptidase_M20"/>
</dbReference>
<dbReference type="EMBL" id="SNZG01000045">
    <property type="protein sequence ID" value="TDR33966.1"/>
    <property type="molecule type" value="Genomic_DNA"/>
</dbReference>
<dbReference type="Gene3D" id="3.40.630.10">
    <property type="entry name" value="Zn peptidases"/>
    <property type="match status" value="1"/>
</dbReference>
<dbReference type="PIRSF" id="PIRSF036696">
    <property type="entry name" value="ACY-1"/>
    <property type="match status" value="1"/>
</dbReference>
<evidence type="ECO:0000313" key="8">
    <source>
        <dbReference type="EMBL" id="TDR33966.1"/>
    </source>
</evidence>
<evidence type="ECO:0000313" key="9">
    <source>
        <dbReference type="Proteomes" id="UP000254330"/>
    </source>
</evidence>
<evidence type="ECO:0000313" key="10">
    <source>
        <dbReference type="Proteomes" id="UP000294641"/>
    </source>
</evidence>
<dbReference type="InterPro" id="IPR036264">
    <property type="entry name" value="Bact_exopeptidase_dim_dom"/>
</dbReference>
<dbReference type="GO" id="GO:0004180">
    <property type="term" value="F:carboxypeptidase activity"/>
    <property type="evidence" value="ECO:0007669"/>
    <property type="project" value="UniProtKB-KW"/>
</dbReference>
<dbReference type="PANTHER" id="PTHR45962:SF1">
    <property type="entry name" value="N-FATTY-ACYL-AMINO ACID SYNTHASE_HYDROLASE PM20D1"/>
    <property type="match status" value="1"/>
</dbReference>
<reference evidence="7 9" key="1">
    <citation type="submission" date="2018-06" db="EMBL/GenBank/DDBJ databases">
        <authorList>
            <consortium name="Pathogen Informatics"/>
            <person name="Doyle S."/>
        </authorList>
    </citation>
    <scope>NUCLEOTIDE SEQUENCE [LARGE SCALE GENOMIC DNA]</scope>
    <source>
        <strain evidence="7 9">NCTC10597</strain>
    </source>
</reference>
<evidence type="ECO:0000313" key="7">
    <source>
        <dbReference type="EMBL" id="STX11208.1"/>
    </source>
</evidence>
<evidence type="ECO:0000259" key="6">
    <source>
        <dbReference type="Pfam" id="PF07687"/>
    </source>
</evidence>
<dbReference type="GO" id="GO:0009014">
    <property type="term" value="F:succinyl-diaminopimelate desuccinylase activity"/>
    <property type="evidence" value="ECO:0007669"/>
    <property type="project" value="UniProtKB-EC"/>
</dbReference>
<dbReference type="PANTHER" id="PTHR45962">
    <property type="entry name" value="N-FATTY-ACYL-AMINO ACID SYNTHASE/HYDROLASE PM20D1"/>
    <property type="match status" value="1"/>
</dbReference>
<comment type="caution">
    <text evidence="7">The sequence shown here is derived from an EMBL/GenBank/DDBJ whole genome shotgun (WGS) entry which is preliminary data.</text>
</comment>
<dbReference type="Gene3D" id="3.30.70.360">
    <property type="match status" value="1"/>
</dbReference>
<dbReference type="GO" id="GO:0046872">
    <property type="term" value="F:metal ion binding"/>
    <property type="evidence" value="ECO:0007669"/>
    <property type="project" value="UniProtKB-KW"/>
</dbReference>
<keyword evidence="3" id="KW-0479">Metal-binding</keyword>
<reference evidence="8 10" key="2">
    <citation type="submission" date="2019-03" db="EMBL/GenBank/DDBJ databases">
        <title>Genomic Encyclopedia of Type Strains, Phase IV (KMG-IV): sequencing the most valuable type-strain genomes for metagenomic binning, comparative biology and taxonomic classification.</title>
        <authorList>
            <person name="Goeker M."/>
        </authorList>
    </citation>
    <scope>NUCLEOTIDE SEQUENCE [LARGE SCALE GENOMIC DNA]</scope>
    <source>
        <strain evidence="8 10">DSM 20580</strain>
    </source>
</reference>
<dbReference type="EMBL" id="UGNP01000001">
    <property type="protein sequence ID" value="STX11208.1"/>
    <property type="molecule type" value="Genomic_DNA"/>
</dbReference>
<dbReference type="GO" id="GO:0006508">
    <property type="term" value="P:proteolysis"/>
    <property type="evidence" value="ECO:0007669"/>
    <property type="project" value="UniProtKB-KW"/>
</dbReference>
<dbReference type="InterPro" id="IPR011650">
    <property type="entry name" value="Peptidase_M20_dimer"/>
</dbReference>
<dbReference type="OrthoDB" id="9792335at2"/>
<keyword evidence="4 7" id="KW-0378">Hydrolase</keyword>
<comment type="similarity">
    <text evidence="1">Belongs to the peptidase M20A family.</text>
</comment>